<reference evidence="3" key="1">
    <citation type="journal article" date="2012" name="Science">
        <title>The Paleozoic origin of enzymatic lignin decomposition reconstructed from 31 fungal genomes.</title>
        <authorList>
            <person name="Floudas D."/>
            <person name="Binder M."/>
            <person name="Riley R."/>
            <person name="Barry K."/>
            <person name="Blanchette R.A."/>
            <person name="Henrissat B."/>
            <person name="Martinez A.T."/>
            <person name="Otillar R."/>
            <person name="Spatafora J.W."/>
            <person name="Yadav J.S."/>
            <person name="Aerts A."/>
            <person name="Benoit I."/>
            <person name="Boyd A."/>
            <person name="Carlson A."/>
            <person name="Copeland A."/>
            <person name="Coutinho P.M."/>
            <person name="de Vries R.P."/>
            <person name="Ferreira P."/>
            <person name="Findley K."/>
            <person name="Foster B."/>
            <person name="Gaskell J."/>
            <person name="Glotzer D."/>
            <person name="Gorecki P."/>
            <person name="Heitman J."/>
            <person name="Hesse C."/>
            <person name="Hori C."/>
            <person name="Igarashi K."/>
            <person name="Jurgens J.A."/>
            <person name="Kallen N."/>
            <person name="Kersten P."/>
            <person name="Kohler A."/>
            <person name="Kuees U."/>
            <person name="Kumar T.K.A."/>
            <person name="Kuo A."/>
            <person name="LaButti K."/>
            <person name="Larrondo L.F."/>
            <person name="Lindquist E."/>
            <person name="Ling A."/>
            <person name="Lombard V."/>
            <person name="Lucas S."/>
            <person name="Lundell T."/>
            <person name="Martin R."/>
            <person name="McLaughlin D.J."/>
            <person name="Morgenstern I."/>
            <person name="Morin E."/>
            <person name="Murat C."/>
            <person name="Nagy L.G."/>
            <person name="Nolan M."/>
            <person name="Ohm R.A."/>
            <person name="Patyshakuliyeva A."/>
            <person name="Rokas A."/>
            <person name="Ruiz-Duenas F.J."/>
            <person name="Sabat G."/>
            <person name="Salamov A."/>
            <person name="Samejima M."/>
            <person name="Schmutz J."/>
            <person name="Slot J.C."/>
            <person name="St John F."/>
            <person name="Stenlid J."/>
            <person name="Sun H."/>
            <person name="Sun S."/>
            <person name="Syed K."/>
            <person name="Tsang A."/>
            <person name="Wiebenga A."/>
            <person name="Young D."/>
            <person name="Pisabarro A."/>
            <person name="Eastwood D.C."/>
            <person name="Martin F."/>
            <person name="Cullen D."/>
            <person name="Grigoriev I.V."/>
            <person name="Hibbett D.S."/>
        </authorList>
    </citation>
    <scope>NUCLEOTIDE SEQUENCE [LARGE SCALE GENOMIC DNA]</scope>
    <source>
        <strain evidence="3">RWD-64-598 SS2</strain>
    </source>
</reference>
<feature type="region of interest" description="Disordered" evidence="1">
    <location>
        <begin position="549"/>
        <end position="588"/>
    </location>
</feature>
<dbReference type="Proteomes" id="UP000053558">
    <property type="component" value="Unassembled WGS sequence"/>
</dbReference>
<protein>
    <submittedName>
        <fullName evidence="2">Uncharacterized protein</fullName>
    </submittedName>
</protein>
<proteinExistence type="predicted"/>
<dbReference type="AlphaFoldDB" id="A0A5M3MG54"/>
<feature type="compositionally biased region" description="Basic and acidic residues" evidence="1">
    <location>
        <begin position="345"/>
        <end position="359"/>
    </location>
</feature>
<organism evidence="2 3">
    <name type="scientific">Coniophora puteana (strain RWD-64-598)</name>
    <name type="common">Brown rot fungus</name>
    <dbReference type="NCBI Taxonomy" id="741705"/>
    <lineage>
        <taxon>Eukaryota</taxon>
        <taxon>Fungi</taxon>
        <taxon>Dikarya</taxon>
        <taxon>Basidiomycota</taxon>
        <taxon>Agaricomycotina</taxon>
        <taxon>Agaricomycetes</taxon>
        <taxon>Agaricomycetidae</taxon>
        <taxon>Boletales</taxon>
        <taxon>Coniophorineae</taxon>
        <taxon>Coniophoraceae</taxon>
        <taxon>Coniophora</taxon>
    </lineage>
</organism>
<feature type="region of interest" description="Disordered" evidence="1">
    <location>
        <begin position="507"/>
        <end position="532"/>
    </location>
</feature>
<evidence type="ECO:0000313" key="3">
    <source>
        <dbReference type="Proteomes" id="UP000053558"/>
    </source>
</evidence>
<dbReference type="RefSeq" id="XP_007771163.1">
    <property type="nucleotide sequence ID" value="XM_007772973.1"/>
</dbReference>
<accession>A0A5M3MG54</accession>
<dbReference type="KEGG" id="cput:CONPUDRAFT_74967"/>
<feature type="compositionally biased region" description="Basic and acidic residues" evidence="1">
    <location>
        <begin position="307"/>
        <end position="317"/>
    </location>
</feature>
<dbReference type="EMBL" id="JH711582">
    <property type="protein sequence ID" value="EIW78228.1"/>
    <property type="molecule type" value="Genomic_DNA"/>
</dbReference>
<feature type="region of interest" description="Disordered" evidence="1">
    <location>
        <begin position="407"/>
        <end position="433"/>
    </location>
</feature>
<feature type="compositionally biased region" description="Polar residues" evidence="1">
    <location>
        <begin position="297"/>
        <end position="306"/>
    </location>
</feature>
<feature type="region of interest" description="Disordered" evidence="1">
    <location>
        <begin position="240"/>
        <end position="317"/>
    </location>
</feature>
<gene>
    <name evidence="2" type="ORF">CONPUDRAFT_74967</name>
</gene>
<feature type="region of interest" description="Disordered" evidence="1">
    <location>
        <begin position="332"/>
        <end position="381"/>
    </location>
</feature>
<feature type="compositionally biased region" description="Polar residues" evidence="1">
    <location>
        <begin position="413"/>
        <end position="423"/>
    </location>
</feature>
<name>A0A5M3MG54_CONPW</name>
<feature type="compositionally biased region" description="Basic and acidic residues" evidence="1">
    <location>
        <begin position="567"/>
        <end position="588"/>
    </location>
</feature>
<feature type="compositionally biased region" description="Polar residues" evidence="1">
    <location>
        <begin position="360"/>
        <end position="369"/>
    </location>
</feature>
<keyword evidence="3" id="KW-1185">Reference proteome</keyword>
<dbReference type="GeneID" id="19209296"/>
<comment type="caution">
    <text evidence="2">The sequence shown here is derived from an EMBL/GenBank/DDBJ whole genome shotgun (WGS) entry which is preliminary data.</text>
</comment>
<sequence>MRGHAPTISRSAWDGAPERLSIMNQTNIDVLSHTIQVAAAQIAMKSQRNLNALTNFLVPKLGDIRACSPKQPLAAPRACWPVDPCSSVLERIGESVPDYHPLIVPLHNALMKKDEDPLHFMRKMHCRPWLNNIEKSTLKSRHLPFGGGTRPSVAVADEMTMTPWDTGPTLPLFGRFCSKPGYPHEDHDLKPGDGTWRMQIPLRRRKLPDIAKPERITNCNPRDGGRVMDVSRMDERNDKINRKDSDHCQPGNFHLHAGQPSRRVPRAKAPGEGDRGGSGTRPHIYNESNPKGEGTLEQITRSNQSDPSERARARVTRDLPAGTVLCLTPAHSTCAPASPLSRQLRNSDDAGVWRRRASDRSPSTWTGPQPISAADRPTPSENRHLDSYLTWVHPSERSLSICTPAERGEHLSRSSPRSASTLRALTKPKGSTRRIRRYRRQMLAEWTRFGGLSNQGALDGVWSAVTWLCGAWKDLLGTNLTRAVPIIQTPASGSALRRTWVHVRTDVGEGDHGPGPLDIVRQRRGGNKPDKATTERLRERMLTLIEELLQKTSEGSEPKASVTAEVEVGRSEETSRVYRRHVGEKSAE</sequence>
<evidence type="ECO:0000256" key="1">
    <source>
        <dbReference type="SAM" id="MobiDB-lite"/>
    </source>
</evidence>
<evidence type="ECO:0000313" key="2">
    <source>
        <dbReference type="EMBL" id="EIW78228.1"/>
    </source>
</evidence>